<evidence type="ECO:0000313" key="4">
    <source>
        <dbReference type="Proteomes" id="UP001597338"/>
    </source>
</evidence>
<organism evidence="3 4">
    <name type="scientific">Promicromonospora aerolata</name>
    <dbReference type="NCBI Taxonomy" id="195749"/>
    <lineage>
        <taxon>Bacteria</taxon>
        <taxon>Bacillati</taxon>
        <taxon>Actinomycetota</taxon>
        <taxon>Actinomycetes</taxon>
        <taxon>Micrococcales</taxon>
        <taxon>Promicromonosporaceae</taxon>
        <taxon>Promicromonospora</taxon>
    </lineage>
</organism>
<evidence type="ECO:0000313" key="3">
    <source>
        <dbReference type="EMBL" id="MFD2026050.1"/>
    </source>
</evidence>
<dbReference type="RefSeq" id="WP_377197915.1">
    <property type="nucleotide sequence ID" value="NZ_JBHUHF010000001.1"/>
</dbReference>
<keyword evidence="1" id="KW-0808">Transferase</keyword>
<sequence>MTSTRVFIYGSCVSRDTFEHLDPSQFELVQYVARQSALSATTRPVSLVAPPGMTSRFQQRMIEGDFGSNLRPLLQKYANETDVLLIDLTDERLGVYLLPDGTVVTRSVELIESGAEQSLPSGTHYVQFGTQQHFEYWSGAIRALGDIIRSTMPHVSVALLDLPWAEWSESGDRTPDSFGVGASQANPVFRPYIEAAVTALNAHVISLGPDQVSSGPHHPWGDAPFHYSENVYLETVRRLTGSEGRVVWGPGADARAKPSSSTGATPRAKAQPASKKAAGTPGTVPLSSGPSFVLSGTHRGGTLWLQRRLEKHTDVYFGAAGTTNYFARKERFTDAQEAAKYAAEFTDPHRLGGERSPTYFWHANGSAFSPKRIDTAAAIRDALHPSAKVVLTLRDPVSRAVSAYWSYFASGKFDLPTSMFQLPTNLGVVDLGFYKRHYEHWASVLGADRIVVLLQDDLEADPQDYLRQALTGLGLDPARGTWSAAELKKRENVKTWLKPFKARAPIDAQEIGALLQLYKTDIAFVESLVGRKLPGWKSFRELRSKLL</sequence>
<dbReference type="SUPFAM" id="SSF52540">
    <property type="entry name" value="P-loop containing nucleoside triphosphate hydrolases"/>
    <property type="match status" value="1"/>
</dbReference>
<accession>A0ABW4V9Q2</accession>
<dbReference type="Pfam" id="PF13469">
    <property type="entry name" value="Sulfotransfer_3"/>
    <property type="match status" value="1"/>
</dbReference>
<dbReference type="Gene3D" id="3.40.50.300">
    <property type="entry name" value="P-loop containing nucleotide triphosphate hydrolases"/>
    <property type="match status" value="1"/>
</dbReference>
<dbReference type="PANTHER" id="PTHR10605:SF56">
    <property type="entry name" value="BIFUNCTIONAL HEPARAN SULFATE N-DEACETYLASE_N-SULFOTRANSFERASE"/>
    <property type="match status" value="1"/>
</dbReference>
<gene>
    <name evidence="3" type="ORF">ACFSL2_11080</name>
</gene>
<evidence type="ECO:0000256" key="2">
    <source>
        <dbReference type="SAM" id="MobiDB-lite"/>
    </source>
</evidence>
<reference evidence="4" key="1">
    <citation type="journal article" date="2019" name="Int. J. Syst. Evol. Microbiol.">
        <title>The Global Catalogue of Microorganisms (GCM) 10K type strain sequencing project: providing services to taxonomists for standard genome sequencing and annotation.</title>
        <authorList>
            <consortium name="The Broad Institute Genomics Platform"/>
            <consortium name="The Broad Institute Genome Sequencing Center for Infectious Disease"/>
            <person name="Wu L."/>
            <person name="Ma J."/>
        </authorList>
    </citation>
    <scope>NUCLEOTIDE SEQUENCE [LARGE SCALE GENOMIC DNA]</scope>
    <source>
        <strain evidence="4">CCM 7043</strain>
    </source>
</reference>
<proteinExistence type="predicted"/>
<protein>
    <submittedName>
        <fullName evidence="3">DUF6270 domain-containing protein</fullName>
    </submittedName>
</protein>
<dbReference type="EMBL" id="JBHUHF010000001">
    <property type="protein sequence ID" value="MFD2026050.1"/>
    <property type="molecule type" value="Genomic_DNA"/>
</dbReference>
<dbReference type="Pfam" id="PF19786">
    <property type="entry name" value="DUF6270"/>
    <property type="match status" value="1"/>
</dbReference>
<dbReference type="InterPro" id="IPR046237">
    <property type="entry name" value="DUF6270"/>
</dbReference>
<dbReference type="Proteomes" id="UP001597338">
    <property type="component" value="Unassembled WGS sequence"/>
</dbReference>
<evidence type="ECO:0000256" key="1">
    <source>
        <dbReference type="ARBA" id="ARBA00022679"/>
    </source>
</evidence>
<dbReference type="InterPro" id="IPR027417">
    <property type="entry name" value="P-loop_NTPase"/>
</dbReference>
<keyword evidence="4" id="KW-1185">Reference proteome</keyword>
<name>A0ABW4V9Q2_9MICO</name>
<comment type="caution">
    <text evidence="3">The sequence shown here is derived from an EMBL/GenBank/DDBJ whole genome shotgun (WGS) entry which is preliminary data.</text>
</comment>
<dbReference type="PANTHER" id="PTHR10605">
    <property type="entry name" value="HEPARAN SULFATE SULFOTRANSFERASE"/>
    <property type="match status" value="1"/>
</dbReference>
<dbReference type="InterPro" id="IPR037359">
    <property type="entry name" value="NST/OST"/>
</dbReference>
<feature type="region of interest" description="Disordered" evidence="2">
    <location>
        <begin position="245"/>
        <end position="293"/>
    </location>
</feature>